<accession>C2JV24</accession>
<dbReference type="HOGENOM" id="CLU_3243921_0_0_9"/>
<comment type="caution">
    <text evidence="1">The sequence shown here is derived from an EMBL/GenBank/DDBJ whole genome shotgun (WGS) entry which is preliminary data.</text>
</comment>
<feature type="non-terminal residue" evidence="1">
    <location>
        <position position="1"/>
    </location>
</feature>
<gene>
    <name evidence="1" type="ORF">HMPREF0539_0758</name>
</gene>
<proteinExistence type="predicted"/>
<dbReference type="EMBL" id="ACIZ01000028">
    <property type="protein sequence ID" value="EEN81125.1"/>
    <property type="molecule type" value="Genomic_DNA"/>
</dbReference>
<reference evidence="1" key="1">
    <citation type="submission" date="2009-01" db="EMBL/GenBank/DDBJ databases">
        <authorList>
            <person name="Qin X."/>
            <person name="Bachman B."/>
            <person name="Battles P."/>
            <person name="Bell A."/>
            <person name="Bess C."/>
            <person name="Bickham C."/>
            <person name="Chaboub L."/>
            <person name="Chen D."/>
            <person name="Coyle M."/>
            <person name="Deiros D.R."/>
            <person name="Dinh H."/>
            <person name="Forbes L."/>
            <person name="Fowler G."/>
            <person name="Francisco L."/>
            <person name="Fu Q."/>
            <person name="Gubbala S."/>
            <person name="Hale W."/>
            <person name="Han Y."/>
            <person name="Hemphill L."/>
            <person name="Highlander S.K."/>
            <person name="Hirani K."/>
            <person name="Hogues M."/>
            <person name="Jackson L."/>
            <person name="Jakkamsetti A."/>
            <person name="Javaid M."/>
            <person name="Jiang H."/>
            <person name="Korchina V."/>
            <person name="Kovar C."/>
            <person name="Lara F."/>
            <person name="Lee S."/>
            <person name="Mata R."/>
            <person name="Mathew T."/>
            <person name="Moen C."/>
            <person name="Morales K."/>
            <person name="Munidasa M."/>
            <person name="Nazareth L."/>
            <person name="Ngo R."/>
            <person name="Nguyen L."/>
            <person name="Okwuonu G."/>
            <person name="Ongeri F."/>
            <person name="Patil S."/>
            <person name="Petrosino J."/>
            <person name="Pham C."/>
            <person name="Pham P."/>
            <person name="Pu L.-L."/>
            <person name="Puazo M."/>
            <person name="Raj R."/>
            <person name="Reid J."/>
            <person name="Rouhana J."/>
            <person name="Saada N."/>
            <person name="Shang Y."/>
            <person name="Simmons D."/>
            <person name="Thornton R."/>
            <person name="Warren J."/>
            <person name="Weissenberger G."/>
            <person name="Zhang J."/>
            <person name="Zhang L."/>
            <person name="Zhou C."/>
            <person name="Zhu D."/>
            <person name="Muzny D."/>
            <person name="Worley K."/>
            <person name="Gibbs R."/>
        </authorList>
    </citation>
    <scope>NUCLEOTIDE SEQUENCE [LARGE SCALE GENOMIC DNA]</scope>
    <source>
        <strain evidence="1">LMS2-1</strain>
    </source>
</reference>
<dbReference type="Proteomes" id="UP000004525">
    <property type="component" value="Unassembled WGS sequence"/>
</dbReference>
<organism evidence="1 2">
    <name type="scientific">Lacticaseibacillus rhamnosus (strain LMS2-1)</name>
    <dbReference type="NCBI Taxonomy" id="525361"/>
    <lineage>
        <taxon>Bacteria</taxon>
        <taxon>Bacillati</taxon>
        <taxon>Bacillota</taxon>
        <taxon>Bacilli</taxon>
        <taxon>Lactobacillales</taxon>
        <taxon>Lactobacillaceae</taxon>
        <taxon>Lacticaseibacillus</taxon>
    </lineage>
</organism>
<evidence type="ECO:0000313" key="1">
    <source>
        <dbReference type="EMBL" id="EEN81125.1"/>
    </source>
</evidence>
<dbReference type="AlphaFoldDB" id="C2JV24"/>
<sequence>ISGLGRDGRALAIAPKVLMRRFLGWRTRLESEREPARLGIGV</sequence>
<protein>
    <submittedName>
        <fullName evidence="1">Uncharacterized protein</fullName>
    </submittedName>
</protein>
<keyword evidence="2" id="KW-1185">Reference proteome</keyword>
<name>C2JV24_LACRM</name>
<evidence type="ECO:0000313" key="2">
    <source>
        <dbReference type="Proteomes" id="UP000004525"/>
    </source>
</evidence>